<reference evidence="3" key="1">
    <citation type="submission" date="2005-08" db="EMBL/GenBank/DDBJ databases">
        <title>Complete sequence of chromosome 1 of Synechococcus elongatus PCC 7942.</title>
        <authorList>
            <consortium name="US DOE Joint Genome Institute"/>
            <person name="Copeland A."/>
            <person name="Lucas S."/>
            <person name="Lapidus A."/>
            <person name="Barry K."/>
            <person name="Detter J.C."/>
            <person name="Glavina T."/>
            <person name="Hammon N."/>
            <person name="Israni S."/>
            <person name="Pitluck S."/>
            <person name="Schmutz J."/>
            <person name="Larimer F."/>
            <person name="Land M."/>
            <person name="Kyrpides N."/>
            <person name="Lykidis A."/>
            <person name="Richardson P."/>
        </authorList>
    </citation>
    <scope>NUCLEOTIDE SEQUENCE [LARGE SCALE GENOMIC DNA]</scope>
    <source>
        <strain evidence="3">ATCC 33912 / PCC 7942 / FACHB-805</strain>
    </source>
</reference>
<evidence type="ECO:0000256" key="1">
    <source>
        <dbReference type="SAM" id="Phobius"/>
    </source>
</evidence>
<organism evidence="2 3">
    <name type="scientific">Synechococcus elongatus (strain ATCC 33912 / PCC 7942 / FACHB-805)</name>
    <name type="common">Anacystis nidulans R2</name>
    <dbReference type="NCBI Taxonomy" id="1140"/>
    <lineage>
        <taxon>Bacteria</taxon>
        <taxon>Bacillati</taxon>
        <taxon>Cyanobacteriota</taxon>
        <taxon>Cyanophyceae</taxon>
        <taxon>Synechococcales</taxon>
        <taxon>Synechococcaceae</taxon>
        <taxon>Synechococcus</taxon>
    </lineage>
</organism>
<dbReference type="KEGG" id="syf:Synpcc7942_1444"/>
<protein>
    <submittedName>
        <fullName evidence="2">Uncharacterized protein</fullName>
    </submittedName>
</protein>
<dbReference type="BioCyc" id="SYNEL:SYNPCC7942_1444-MONOMER"/>
<keyword evidence="3" id="KW-1185">Reference proteome</keyword>
<gene>
    <name evidence="2" type="ordered locus">Synpcc7942_1444</name>
</gene>
<keyword evidence="1" id="KW-1133">Transmembrane helix</keyword>
<sequence>MLRNLDLSGFRFLVLVLIYISVVPLQIVLLLWDEGERWEADTLSKEWRNCLQKRSLNQKKAASSGGQLTVLDCIVCSTSTIESISDNCQLNPEKLLG</sequence>
<dbReference type="PaxDb" id="1140-Synpcc7942_1444"/>
<dbReference type="AlphaFoldDB" id="Q31N95"/>
<name>Q31N95_SYNE7</name>
<dbReference type="Proteomes" id="UP000889800">
    <property type="component" value="Chromosome"/>
</dbReference>
<evidence type="ECO:0000313" key="3">
    <source>
        <dbReference type="Proteomes" id="UP000889800"/>
    </source>
</evidence>
<feature type="transmembrane region" description="Helical" evidence="1">
    <location>
        <begin position="12"/>
        <end position="32"/>
    </location>
</feature>
<proteinExistence type="predicted"/>
<keyword evidence="1" id="KW-0472">Membrane</keyword>
<dbReference type="HOGENOM" id="CLU_2345630_0_0_3"/>
<keyword evidence="1" id="KW-0812">Transmembrane</keyword>
<accession>Q31N95</accession>
<dbReference type="EMBL" id="CP000100">
    <property type="protein sequence ID" value="ABB57474.1"/>
    <property type="molecule type" value="Genomic_DNA"/>
</dbReference>
<evidence type="ECO:0000313" key="2">
    <source>
        <dbReference type="EMBL" id="ABB57474.1"/>
    </source>
</evidence>